<keyword evidence="12" id="KW-1133">Transmembrane helix</keyword>
<organism evidence="15 16">
    <name type="scientific">Bacillus selenitireducens (strain ATCC 700615 / DSM 15326 / MLS10)</name>
    <dbReference type="NCBI Taxonomy" id="439292"/>
    <lineage>
        <taxon>Bacteria</taxon>
        <taxon>Bacillati</taxon>
        <taxon>Bacillota</taxon>
        <taxon>Bacilli</taxon>
        <taxon>Bacillales</taxon>
        <taxon>Bacillaceae</taxon>
        <taxon>Salisediminibacterium</taxon>
    </lineage>
</organism>
<dbReference type="InterPro" id="IPR003661">
    <property type="entry name" value="HisK_dim/P_dom"/>
</dbReference>
<dbReference type="OrthoDB" id="9813151at2"/>
<dbReference type="CDD" id="cd00082">
    <property type="entry name" value="HisKA"/>
    <property type="match status" value="1"/>
</dbReference>
<reference evidence="15" key="1">
    <citation type="submission" date="2009-10" db="EMBL/GenBank/DDBJ databases">
        <title>Complete sequence of Bacillus selenitireducens MLS10.</title>
        <authorList>
            <consortium name="US DOE Joint Genome Institute"/>
            <person name="Lucas S."/>
            <person name="Copeland A."/>
            <person name="Lapidus A."/>
            <person name="Glavina del Rio T."/>
            <person name="Dalin E."/>
            <person name="Tice H."/>
            <person name="Bruce D."/>
            <person name="Goodwin L."/>
            <person name="Pitluck S."/>
            <person name="Sims D."/>
            <person name="Brettin T."/>
            <person name="Detter J.C."/>
            <person name="Han C."/>
            <person name="Larimer F."/>
            <person name="Land M."/>
            <person name="Hauser L."/>
            <person name="Kyrpides N."/>
            <person name="Ovchinnikova G."/>
            <person name="Stolz J."/>
        </authorList>
    </citation>
    <scope>NUCLEOTIDE SEQUENCE [LARGE SCALE GENOMIC DNA]</scope>
    <source>
        <strain evidence="15">MLS10</strain>
    </source>
</reference>
<name>D6XYM9_BACIE</name>
<dbReference type="STRING" id="439292.Bsel_0652"/>
<feature type="domain" description="HAMP" evidence="14">
    <location>
        <begin position="178"/>
        <end position="230"/>
    </location>
</feature>
<evidence type="ECO:0000256" key="7">
    <source>
        <dbReference type="ARBA" id="ARBA00022741"/>
    </source>
</evidence>
<keyword evidence="5" id="KW-0597">Phosphoprotein</keyword>
<dbReference type="PRINTS" id="PR00344">
    <property type="entry name" value="BCTRLSENSOR"/>
</dbReference>
<dbReference type="HOGENOM" id="CLU_000445_89_6_9"/>
<keyword evidence="8 15" id="KW-0418">Kinase</keyword>
<dbReference type="GO" id="GO:0005524">
    <property type="term" value="F:ATP binding"/>
    <property type="evidence" value="ECO:0007669"/>
    <property type="project" value="UniProtKB-KW"/>
</dbReference>
<sequence>MRLTSIFSKLFLTFTAVIVVSFLLFGVVYLYLFHVQLYADYEASFAEKRDTLTAQFELAENFGWTQGETEAVIGSLLESDSYTVHLYGDGDVRFSNGETDAAVHLLDGVDSAISAEGNWDGAGLDYVMAGPVNHESVNQMTMTFTGLEEDYLQAVFMIVTSFITVLTVAAAVLWFMTKRMTDPLRAMNDVARQMSTGDFSKQVDIRTRDEIGELGETLNRMASELATIESTRKTILANISHDLRSPLTSVKGFLIALEDGTIPVEKRFSYYERIRSETDRVITLVNDILELTRIESGGITLDRETYDLTDQLNEQIRSFEKPMADKGIQLHFEPAARDGLSVYADYNRLNRVWQNLLENALRYTPEGQSVTVSAVHSVHLVTVHVTNSGTVIPEETLPLIWERFYKADDSRSGKGGSGIGLSIVKSITGLHGGTVDVDSNEESGTTFSVTLPSAFET</sequence>
<dbReference type="InterPro" id="IPR004358">
    <property type="entry name" value="Sig_transdc_His_kin-like_C"/>
</dbReference>
<feature type="transmembrane region" description="Helical" evidence="12">
    <location>
        <begin position="12"/>
        <end position="32"/>
    </location>
</feature>
<dbReference type="InterPro" id="IPR036097">
    <property type="entry name" value="HisK_dim/P_sf"/>
</dbReference>
<dbReference type="eggNOG" id="COG2205">
    <property type="taxonomic scope" value="Bacteria"/>
</dbReference>
<dbReference type="SMART" id="SM00304">
    <property type="entry name" value="HAMP"/>
    <property type="match status" value="1"/>
</dbReference>
<evidence type="ECO:0000256" key="11">
    <source>
        <dbReference type="ARBA" id="ARBA00023136"/>
    </source>
</evidence>
<evidence type="ECO:0000313" key="15">
    <source>
        <dbReference type="EMBL" id="ADH98187.1"/>
    </source>
</evidence>
<dbReference type="Gene3D" id="1.10.287.130">
    <property type="match status" value="1"/>
</dbReference>
<evidence type="ECO:0000259" key="14">
    <source>
        <dbReference type="PROSITE" id="PS50885"/>
    </source>
</evidence>
<dbReference type="Gene3D" id="3.30.565.10">
    <property type="entry name" value="Histidine kinase-like ATPase, C-terminal domain"/>
    <property type="match status" value="1"/>
</dbReference>
<dbReference type="GO" id="GO:0005886">
    <property type="term" value="C:plasma membrane"/>
    <property type="evidence" value="ECO:0007669"/>
    <property type="project" value="UniProtKB-SubCell"/>
</dbReference>
<evidence type="ECO:0000256" key="9">
    <source>
        <dbReference type="ARBA" id="ARBA00022840"/>
    </source>
</evidence>
<proteinExistence type="predicted"/>
<feature type="transmembrane region" description="Helical" evidence="12">
    <location>
        <begin position="151"/>
        <end position="175"/>
    </location>
</feature>
<evidence type="ECO:0000256" key="5">
    <source>
        <dbReference type="ARBA" id="ARBA00022553"/>
    </source>
</evidence>
<dbReference type="PROSITE" id="PS50885">
    <property type="entry name" value="HAMP"/>
    <property type="match status" value="1"/>
</dbReference>
<keyword evidence="7" id="KW-0547">Nucleotide-binding</keyword>
<keyword evidence="9" id="KW-0067">ATP-binding</keyword>
<dbReference type="InterPro" id="IPR003594">
    <property type="entry name" value="HATPase_dom"/>
</dbReference>
<dbReference type="SUPFAM" id="SSF47384">
    <property type="entry name" value="Homodimeric domain of signal transducing histidine kinase"/>
    <property type="match status" value="1"/>
</dbReference>
<evidence type="ECO:0000256" key="2">
    <source>
        <dbReference type="ARBA" id="ARBA00004651"/>
    </source>
</evidence>
<dbReference type="PANTHER" id="PTHR42878:SF7">
    <property type="entry name" value="SENSOR HISTIDINE KINASE GLRK"/>
    <property type="match status" value="1"/>
</dbReference>
<comment type="catalytic activity">
    <reaction evidence="1">
        <text>ATP + protein L-histidine = ADP + protein N-phospho-L-histidine.</text>
        <dbReference type="EC" id="2.7.13.3"/>
    </reaction>
</comment>
<dbReference type="InterPro" id="IPR005467">
    <property type="entry name" value="His_kinase_dom"/>
</dbReference>
<keyword evidence="6" id="KW-0808">Transferase</keyword>
<dbReference type="Pfam" id="PF00672">
    <property type="entry name" value="HAMP"/>
    <property type="match status" value="1"/>
</dbReference>
<dbReference type="RefSeq" id="WP_013171616.1">
    <property type="nucleotide sequence ID" value="NC_014219.1"/>
</dbReference>
<evidence type="ECO:0000313" key="16">
    <source>
        <dbReference type="Proteomes" id="UP000000271"/>
    </source>
</evidence>
<dbReference type="GO" id="GO:0000156">
    <property type="term" value="F:phosphorelay response regulator activity"/>
    <property type="evidence" value="ECO:0007669"/>
    <property type="project" value="TreeGrafter"/>
</dbReference>
<dbReference type="SMART" id="SM00387">
    <property type="entry name" value="HATPase_c"/>
    <property type="match status" value="1"/>
</dbReference>
<protein>
    <recommendedName>
        <fullName evidence="3">histidine kinase</fullName>
        <ecNumber evidence="3">2.7.13.3</ecNumber>
    </recommendedName>
</protein>
<dbReference type="AlphaFoldDB" id="D6XYM9"/>
<dbReference type="InterPro" id="IPR050351">
    <property type="entry name" value="BphY/WalK/GraS-like"/>
</dbReference>
<evidence type="ECO:0000256" key="12">
    <source>
        <dbReference type="SAM" id="Phobius"/>
    </source>
</evidence>
<dbReference type="GO" id="GO:0030295">
    <property type="term" value="F:protein kinase activator activity"/>
    <property type="evidence" value="ECO:0007669"/>
    <property type="project" value="TreeGrafter"/>
</dbReference>
<dbReference type="InterPro" id="IPR003660">
    <property type="entry name" value="HAMP_dom"/>
</dbReference>
<dbReference type="FunFam" id="3.30.565.10:FF:000006">
    <property type="entry name" value="Sensor histidine kinase WalK"/>
    <property type="match status" value="1"/>
</dbReference>
<dbReference type="Gene3D" id="6.10.340.10">
    <property type="match status" value="1"/>
</dbReference>
<keyword evidence="11 12" id="KW-0472">Membrane</keyword>
<dbReference type="PROSITE" id="PS50109">
    <property type="entry name" value="HIS_KIN"/>
    <property type="match status" value="1"/>
</dbReference>
<dbReference type="Proteomes" id="UP000000271">
    <property type="component" value="Chromosome"/>
</dbReference>
<evidence type="ECO:0000256" key="8">
    <source>
        <dbReference type="ARBA" id="ARBA00022777"/>
    </source>
</evidence>
<evidence type="ECO:0000256" key="6">
    <source>
        <dbReference type="ARBA" id="ARBA00022679"/>
    </source>
</evidence>
<feature type="domain" description="Histidine kinase" evidence="13">
    <location>
        <begin position="238"/>
        <end position="455"/>
    </location>
</feature>
<dbReference type="KEGG" id="bse:Bsel_0652"/>
<gene>
    <name evidence="15" type="ordered locus">Bsel_0652</name>
</gene>
<evidence type="ECO:0000256" key="4">
    <source>
        <dbReference type="ARBA" id="ARBA00022475"/>
    </source>
</evidence>
<comment type="subcellular location">
    <subcellularLocation>
        <location evidence="2">Cell membrane</location>
        <topology evidence="2">Multi-pass membrane protein</topology>
    </subcellularLocation>
</comment>
<keyword evidence="4" id="KW-1003">Cell membrane</keyword>
<dbReference type="SUPFAM" id="SSF55874">
    <property type="entry name" value="ATPase domain of HSP90 chaperone/DNA topoisomerase II/histidine kinase"/>
    <property type="match status" value="1"/>
</dbReference>
<accession>D6XYM9</accession>
<keyword evidence="12" id="KW-0812">Transmembrane</keyword>
<dbReference type="GO" id="GO:0007234">
    <property type="term" value="P:osmosensory signaling via phosphorelay pathway"/>
    <property type="evidence" value="ECO:0007669"/>
    <property type="project" value="TreeGrafter"/>
</dbReference>
<dbReference type="PANTHER" id="PTHR42878">
    <property type="entry name" value="TWO-COMPONENT HISTIDINE KINASE"/>
    <property type="match status" value="1"/>
</dbReference>
<evidence type="ECO:0000256" key="1">
    <source>
        <dbReference type="ARBA" id="ARBA00000085"/>
    </source>
</evidence>
<evidence type="ECO:0000259" key="13">
    <source>
        <dbReference type="PROSITE" id="PS50109"/>
    </source>
</evidence>
<evidence type="ECO:0000256" key="3">
    <source>
        <dbReference type="ARBA" id="ARBA00012438"/>
    </source>
</evidence>
<dbReference type="SMART" id="SM00388">
    <property type="entry name" value="HisKA"/>
    <property type="match status" value="1"/>
</dbReference>
<dbReference type="SUPFAM" id="SSF158472">
    <property type="entry name" value="HAMP domain-like"/>
    <property type="match status" value="1"/>
</dbReference>
<keyword evidence="16" id="KW-1185">Reference proteome</keyword>
<dbReference type="InterPro" id="IPR036890">
    <property type="entry name" value="HATPase_C_sf"/>
</dbReference>
<evidence type="ECO:0000256" key="10">
    <source>
        <dbReference type="ARBA" id="ARBA00023012"/>
    </source>
</evidence>
<dbReference type="EMBL" id="CP001791">
    <property type="protein sequence ID" value="ADH98187.1"/>
    <property type="molecule type" value="Genomic_DNA"/>
</dbReference>
<dbReference type="GO" id="GO:0000155">
    <property type="term" value="F:phosphorelay sensor kinase activity"/>
    <property type="evidence" value="ECO:0007669"/>
    <property type="project" value="InterPro"/>
</dbReference>
<dbReference type="Pfam" id="PF02518">
    <property type="entry name" value="HATPase_c"/>
    <property type="match status" value="1"/>
</dbReference>
<keyword evidence="10" id="KW-0902">Two-component regulatory system</keyword>
<dbReference type="Pfam" id="PF00512">
    <property type="entry name" value="HisKA"/>
    <property type="match status" value="1"/>
</dbReference>
<dbReference type="EC" id="2.7.13.3" evidence="3"/>
<dbReference type="CDD" id="cd06225">
    <property type="entry name" value="HAMP"/>
    <property type="match status" value="1"/>
</dbReference>